<evidence type="ECO:0000313" key="3">
    <source>
        <dbReference type="EMBL" id="RIX27814.1"/>
    </source>
</evidence>
<reference evidence="4" key="1">
    <citation type="submission" date="2018-09" db="EMBL/GenBank/DDBJ databases">
        <authorList>
            <person name="Kim I."/>
        </authorList>
    </citation>
    <scope>NUCLEOTIDE SEQUENCE [LARGE SCALE GENOMIC DNA]</scope>
    <source>
        <strain evidence="4">DD4a</strain>
    </source>
</reference>
<dbReference type="AlphaFoldDB" id="A0A3A1U4B5"/>
<evidence type="ECO:0000256" key="1">
    <source>
        <dbReference type="ARBA" id="ARBA00007689"/>
    </source>
</evidence>
<name>A0A3A1U4B5_9MICO</name>
<feature type="domain" description="YCII-related" evidence="2">
    <location>
        <begin position="127"/>
        <end position="232"/>
    </location>
</feature>
<keyword evidence="4" id="KW-1185">Reference proteome</keyword>
<comment type="similarity">
    <text evidence="1">Belongs to the YciI family.</text>
</comment>
<accession>A0A3A1U4B5</accession>
<dbReference type="Proteomes" id="UP000265742">
    <property type="component" value="Unassembled WGS sequence"/>
</dbReference>
<dbReference type="Pfam" id="PF03795">
    <property type="entry name" value="YCII"/>
    <property type="match status" value="2"/>
</dbReference>
<dbReference type="InterPro" id="IPR011008">
    <property type="entry name" value="Dimeric_a/b-barrel"/>
</dbReference>
<dbReference type="Gene3D" id="3.30.70.1060">
    <property type="entry name" value="Dimeric alpha+beta barrel"/>
    <property type="match status" value="2"/>
</dbReference>
<sequence length="235" mass="25432">MQYVMLVRVDPDLAGTVEIDDVEPWVEEGSRTGMRREGRPVDEPATATTVRVRDGEVLLSDGPFAETKEIVAGYDLLEAPDLGTAVDYASRHPVARIGALEIREVWNDFVPDREGGLPPTRTEGRDYLFLHVPDPAVYRSIAPEGLDPTEWVRRVEDKGVTLGGARLREADDGTAASVRARDGEVLVSRGPFAELAEQIAGVDLVRAADLDEALALAAAHPTSTIGAIEVRPFPA</sequence>
<evidence type="ECO:0000313" key="4">
    <source>
        <dbReference type="Proteomes" id="UP000265742"/>
    </source>
</evidence>
<dbReference type="RefSeq" id="WP_119482123.1">
    <property type="nucleotide sequence ID" value="NZ_QXTG01000002.1"/>
</dbReference>
<dbReference type="InterPro" id="IPR005545">
    <property type="entry name" value="YCII"/>
</dbReference>
<proteinExistence type="inferred from homology"/>
<feature type="domain" description="YCII-related" evidence="2">
    <location>
        <begin position="50"/>
        <end position="106"/>
    </location>
</feature>
<protein>
    <recommendedName>
        <fullName evidence="2">YCII-related domain-containing protein</fullName>
    </recommendedName>
</protein>
<organism evidence="3 4">
    <name type="scientific">Amnibacterium setariae</name>
    <dbReference type="NCBI Taxonomy" id="2306585"/>
    <lineage>
        <taxon>Bacteria</taxon>
        <taxon>Bacillati</taxon>
        <taxon>Actinomycetota</taxon>
        <taxon>Actinomycetes</taxon>
        <taxon>Micrococcales</taxon>
        <taxon>Microbacteriaceae</taxon>
        <taxon>Amnibacterium</taxon>
    </lineage>
</organism>
<dbReference type="EMBL" id="QXTG01000002">
    <property type="protein sequence ID" value="RIX27814.1"/>
    <property type="molecule type" value="Genomic_DNA"/>
</dbReference>
<dbReference type="PANTHER" id="PTHR35174:SF3">
    <property type="entry name" value="BLL7171 PROTEIN"/>
    <property type="match status" value="1"/>
</dbReference>
<gene>
    <name evidence="3" type="ORF">D1781_09750</name>
</gene>
<comment type="caution">
    <text evidence="3">The sequence shown here is derived from an EMBL/GenBank/DDBJ whole genome shotgun (WGS) entry which is preliminary data.</text>
</comment>
<dbReference type="SUPFAM" id="SSF54909">
    <property type="entry name" value="Dimeric alpha+beta barrel"/>
    <property type="match status" value="2"/>
</dbReference>
<dbReference type="OrthoDB" id="668782at2"/>
<dbReference type="PANTHER" id="PTHR35174">
    <property type="entry name" value="BLL7171 PROTEIN-RELATED"/>
    <property type="match status" value="1"/>
</dbReference>
<evidence type="ECO:0000259" key="2">
    <source>
        <dbReference type="Pfam" id="PF03795"/>
    </source>
</evidence>